<gene>
    <name evidence="3" type="ORF">C6P46_004674</name>
</gene>
<proteinExistence type="predicted"/>
<dbReference type="CDD" id="cd20557">
    <property type="entry name" value="CYCLIN_ScPCL1-like"/>
    <property type="match status" value="1"/>
</dbReference>
<feature type="compositionally biased region" description="Low complexity" evidence="1">
    <location>
        <begin position="205"/>
        <end position="257"/>
    </location>
</feature>
<evidence type="ECO:0000313" key="3">
    <source>
        <dbReference type="EMBL" id="KAG0660220.1"/>
    </source>
</evidence>
<dbReference type="GO" id="GO:0000307">
    <property type="term" value="C:cyclin-dependent protein kinase holoenzyme complex"/>
    <property type="evidence" value="ECO:0007669"/>
    <property type="project" value="TreeGrafter"/>
</dbReference>
<name>A0A9P7B5Q4_RHOMI</name>
<dbReference type="InterPro" id="IPR036915">
    <property type="entry name" value="Cyclin-like_sf"/>
</dbReference>
<protein>
    <recommendedName>
        <fullName evidence="2">Cyclin N-terminal domain-containing protein</fullName>
    </recommendedName>
</protein>
<dbReference type="GO" id="GO:0016538">
    <property type="term" value="F:cyclin-dependent protein serine/threonine kinase regulator activity"/>
    <property type="evidence" value="ECO:0007669"/>
    <property type="project" value="TreeGrafter"/>
</dbReference>
<keyword evidence="4" id="KW-1185">Reference proteome</keyword>
<organism evidence="3 4">
    <name type="scientific">Rhodotorula mucilaginosa</name>
    <name type="common">Yeast</name>
    <name type="synonym">Rhodotorula rubra</name>
    <dbReference type="NCBI Taxonomy" id="5537"/>
    <lineage>
        <taxon>Eukaryota</taxon>
        <taxon>Fungi</taxon>
        <taxon>Dikarya</taxon>
        <taxon>Basidiomycota</taxon>
        <taxon>Pucciniomycotina</taxon>
        <taxon>Microbotryomycetes</taxon>
        <taxon>Sporidiobolales</taxon>
        <taxon>Sporidiobolaceae</taxon>
        <taxon>Rhodotorula</taxon>
    </lineage>
</organism>
<dbReference type="GO" id="GO:0019901">
    <property type="term" value="F:protein kinase binding"/>
    <property type="evidence" value="ECO:0007669"/>
    <property type="project" value="InterPro"/>
</dbReference>
<reference evidence="3 4" key="1">
    <citation type="submission" date="2020-11" db="EMBL/GenBank/DDBJ databases">
        <title>Kefir isolates.</title>
        <authorList>
            <person name="Marcisauskas S."/>
            <person name="Kim Y."/>
            <person name="Blasche S."/>
        </authorList>
    </citation>
    <scope>NUCLEOTIDE SEQUENCE [LARGE SCALE GENOMIC DNA]</scope>
    <source>
        <strain evidence="3 4">KR</strain>
    </source>
</reference>
<comment type="caution">
    <text evidence="3">The sequence shown here is derived from an EMBL/GenBank/DDBJ whole genome shotgun (WGS) entry which is preliminary data.</text>
</comment>
<dbReference type="InterPro" id="IPR006671">
    <property type="entry name" value="Cyclin_N"/>
</dbReference>
<feature type="compositionally biased region" description="Pro residues" evidence="1">
    <location>
        <begin position="56"/>
        <end position="68"/>
    </location>
</feature>
<dbReference type="PANTHER" id="PTHR15615">
    <property type="match status" value="1"/>
</dbReference>
<evidence type="ECO:0000259" key="2">
    <source>
        <dbReference type="Pfam" id="PF00134"/>
    </source>
</evidence>
<evidence type="ECO:0000256" key="1">
    <source>
        <dbReference type="SAM" id="MobiDB-lite"/>
    </source>
</evidence>
<dbReference type="InterPro" id="IPR013922">
    <property type="entry name" value="Cyclin_PHO80-like"/>
</dbReference>
<feature type="domain" description="Cyclin N-terminal" evidence="2">
    <location>
        <begin position="84"/>
        <end position="180"/>
    </location>
</feature>
<evidence type="ECO:0000313" key="4">
    <source>
        <dbReference type="Proteomes" id="UP000777482"/>
    </source>
</evidence>
<sequence length="442" mass="47992">MSAYHSNGRRHPASLLPKSWHNPALLDFVRAPVSQDMIAYLAEKAVEVIQCAPAPPPATTLPSPPATPTKPGFQHEQEPAIPSLEAFITVLVQKSNVQVPTLMCTLVYLERLKSRLPKVAKGMHCTRHRVFLATLIVAAKYLNDSSPKNKHWTRYAALFSQAEVNLMERQLLFLLDYDLRMDEAELVHHFAPFMASPVASTSRAAATATPPCTPPAASSSSSRRPSPREQAAASYPTPSSSSSSSARRSTPPSSQSAHVDRSRQQRYHRHRAPAYVSPTDSNSSGGTLSDIESDLSDREGDLRSTAPAPVRLSSRSRHAYHLSNASSSTAAAAAAAVPRRDSDYTAHKSAYSSLPVTPVDEVSPSAYVYSTKMQSLASPPPSSASAAAEPLRSQRSGSFLRMAYEQGKGMLSRGHNGHAAVKQPLRQVDLSRHNNRTYEIRA</sequence>
<dbReference type="PANTHER" id="PTHR15615:SF10">
    <property type="entry name" value="PHO85 CYCLIN-2-RELATED"/>
    <property type="match status" value="1"/>
</dbReference>
<accession>A0A9P7B5Q4</accession>
<dbReference type="Proteomes" id="UP000777482">
    <property type="component" value="Unassembled WGS sequence"/>
</dbReference>
<feature type="region of interest" description="Disordered" evidence="1">
    <location>
        <begin position="56"/>
        <end position="75"/>
    </location>
</feature>
<dbReference type="GO" id="GO:0005634">
    <property type="term" value="C:nucleus"/>
    <property type="evidence" value="ECO:0007669"/>
    <property type="project" value="TreeGrafter"/>
</dbReference>
<feature type="region of interest" description="Disordered" evidence="1">
    <location>
        <begin position="205"/>
        <end position="314"/>
    </location>
</feature>
<dbReference type="AlphaFoldDB" id="A0A9P7B5Q4"/>
<feature type="region of interest" description="Disordered" evidence="1">
    <location>
        <begin position="374"/>
        <end position="393"/>
    </location>
</feature>
<dbReference type="Pfam" id="PF00134">
    <property type="entry name" value="Cyclin_N"/>
    <property type="match status" value="1"/>
</dbReference>
<dbReference type="EMBL" id="PUHQ01000046">
    <property type="protein sequence ID" value="KAG0660220.1"/>
    <property type="molecule type" value="Genomic_DNA"/>
</dbReference>
<dbReference type="Gene3D" id="1.10.472.10">
    <property type="entry name" value="Cyclin-like"/>
    <property type="match status" value="1"/>
</dbReference>
<dbReference type="OrthoDB" id="10250320at2759"/>
<dbReference type="SUPFAM" id="SSF47954">
    <property type="entry name" value="Cyclin-like"/>
    <property type="match status" value="1"/>
</dbReference>
<feature type="compositionally biased region" description="Polar residues" evidence="1">
    <location>
        <begin position="278"/>
        <end position="287"/>
    </location>
</feature>